<dbReference type="EMBL" id="HBNR01002309">
    <property type="protein sequence ID" value="CAE4562009.1"/>
    <property type="molecule type" value="Transcribed_RNA"/>
</dbReference>
<proteinExistence type="predicted"/>
<name>A0A7S4PTA4_9DINO</name>
<reference evidence="2" key="1">
    <citation type="submission" date="2021-01" db="EMBL/GenBank/DDBJ databases">
        <authorList>
            <person name="Corre E."/>
            <person name="Pelletier E."/>
            <person name="Niang G."/>
            <person name="Scheremetjew M."/>
            <person name="Finn R."/>
            <person name="Kale V."/>
            <person name="Holt S."/>
            <person name="Cochrane G."/>
            <person name="Meng A."/>
            <person name="Brown T."/>
            <person name="Cohen L."/>
        </authorList>
    </citation>
    <scope>NUCLEOTIDE SEQUENCE</scope>
    <source>
        <strain evidence="2">CCMP3105</strain>
    </source>
</reference>
<evidence type="ECO:0000313" key="2">
    <source>
        <dbReference type="EMBL" id="CAE4562009.1"/>
    </source>
</evidence>
<feature type="region of interest" description="Disordered" evidence="1">
    <location>
        <begin position="287"/>
        <end position="306"/>
    </location>
</feature>
<gene>
    <name evidence="2" type="ORF">AMON00008_LOCUS1628</name>
</gene>
<feature type="region of interest" description="Disordered" evidence="1">
    <location>
        <begin position="21"/>
        <end position="66"/>
    </location>
</feature>
<sequence length="486" mass="54130">MPHTPELQEVLRERVARTEIFDVSTPDLSPRFRPSQGHQGDVPEGPSGSVDSGRARSPEASRQPPCSRRGRRWIWQWLRTRVAAAVVVAAVAFLCGLSLGRRQEPPEQGDGAPGALGVPQGATSSFEELYGEKLGNLTAGVRSLQGLSQVVVRAEQTYEEVYHEQLVLHGRGPAGPEEREWDGFVQEARRTGPLFLDGKERLRDAVASMHRLIRRAPELLRSLLHWLGKQDADEATWYLGKVASLVDSVHEGMEGAAEKFAAVDAALDGMTRDARESEEHFESRAARLEGEANALEGSPPTRTGSWTRKAEQALYGCQLERTRTSLEDCKVLCVGHATGSCSHLTYYKTSSRSNCYLHCDPASLGSYREADTYVLERAPEELALDVVRKREAGLVALELRRRWRSVREPLREVARLSRRFRTATADLRKSLEDVRFATNDLKATVQAPLPAPEERERRLRLLERRVGEVVAAVNDLSNSLPPVRPQ</sequence>
<organism evidence="2">
    <name type="scientific">Alexandrium monilatum</name>
    <dbReference type="NCBI Taxonomy" id="311494"/>
    <lineage>
        <taxon>Eukaryota</taxon>
        <taxon>Sar</taxon>
        <taxon>Alveolata</taxon>
        <taxon>Dinophyceae</taxon>
        <taxon>Gonyaulacales</taxon>
        <taxon>Pyrocystaceae</taxon>
        <taxon>Alexandrium</taxon>
    </lineage>
</organism>
<accession>A0A7S4PTA4</accession>
<dbReference type="AlphaFoldDB" id="A0A7S4PTA4"/>
<dbReference type="Gene3D" id="3.50.4.10">
    <property type="entry name" value="Hepatocyte Growth Factor"/>
    <property type="match status" value="1"/>
</dbReference>
<evidence type="ECO:0000256" key="1">
    <source>
        <dbReference type="SAM" id="MobiDB-lite"/>
    </source>
</evidence>
<protein>
    <submittedName>
        <fullName evidence="2">Uncharacterized protein</fullName>
    </submittedName>
</protein>